<proteinExistence type="predicted"/>
<dbReference type="AlphaFoldDB" id="A0A6C0E0F6"/>
<name>A0A6C0E0F6_9ZZZZ</name>
<sequence>MTSNELNRAYINPQPILRESKSEIITNPLIQPSEIQPVFNSRKYVYVYIAIVLLMAYIFYRYFIMQHQT</sequence>
<evidence type="ECO:0000256" key="1">
    <source>
        <dbReference type="SAM" id="Phobius"/>
    </source>
</evidence>
<accession>A0A6C0E0F6</accession>
<dbReference type="EMBL" id="MN739708">
    <property type="protein sequence ID" value="QHT22218.1"/>
    <property type="molecule type" value="Genomic_DNA"/>
</dbReference>
<protein>
    <submittedName>
        <fullName evidence="2">Uncharacterized protein</fullName>
    </submittedName>
</protein>
<keyword evidence="1" id="KW-0812">Transmembrane</keyword>
<evidence type="ECO:0000313" key="2">
    <source>
        <dbReference type="EMBL" id="QHT22218.1"/>
    </source>
</evidence>
<keyword evidence="1" id="KW-1133">Transmembrane helix</keyword>
<reference evidence="2" key="1">
    <citation type="journal article" date="2020" name="Nature">
        <title>Giant virus diversity and host interactions through global metagenomics.</title>
        <authorList>
            <person name="Schulz F."/>
            <person name="Roux S."/>
            <person name="Paez-Espino D."/>
            <person name="Jungbluth S."/>
            <person name="Walsh D.A."/>
            <person name="Denef V.J."/>
            <person name="McMahon K.D."/>
            <person name="Konstantinidis K.T."/>
            <person name="Eloe-Fadrosh E.A."/>
            <person name="Kyrpides N.C."/>
            <person name="Woyke T."/>
        </authorList>
    </citation>
    <scope>NUCLEOTIDE SEQUENCE</scope>
    <source>
        <strain evidence="2">GVMAG-M-3300023179-107</strain>
    </source>
</reference>
<organism evidence="2">
    <name type="scientific">viral metagenome</name>
    <dbReference type="NCBI Taxonomy" id="1070528"/>
    <lineage>
        <taxon>unclassified sequences</taxon>
        <taxon>metagenomes</taxon>
        <taxon>organismal metagenomes</taxon>
    </lineage>
</organism>
<keyword evidence="1" id="KW-0472">Membrane</keyword>
<feature type="transmembrane region" description="Helical" evidence="1">
    <location>
        <begin position="45"/>
        <end position="64"/>
    </location>
</feature>